<feature type="region of interest" description="Disordered" evidence="1">
    <location>
        <begin position="81"/>
        <end position="110"/>
    </location>
</feature>
<feature type="compositionally biased region" description="Basic and acidic residues" evidence="1">
    <location>
        <begin position="432"/>
        <end position="441"/>
    </location>
</feature>
<feature type="region of interest" description="Disordered" evidence="1">
    <location>
        <begin position="368"/>
        <end position="388"/>
    </location>
</feature>
<dbReference type="OrthoDB" id="289038at2759"/>
<feature type="region of interest" description="Disordered" evidence="1">
    <location>
        <begin position="311"/>
        <end position="356"/>
    </location>
</feature>
<evidence type="ECO:0008006" key="4">
    <source>
        <dbReference type="Google" id="ProtNLM"/>
    </source>
</evidence>
<organism evidence="2 3">
    <name type="scientific">Paragonimus skrjabini miyazakii</name>
    <dbReference type="NCBI Taxonomy" id="59628"/>
    <lineage>
        <taxon>Eukaryota</taxon>
        <taxon>Metazoa</taxon>
        <taxon>Spiralia</taxon>
        <taxon>Lophotrochozoa</taxon>
        <taxon>Platyhelminthes</taxon>
        <taxon>Trematoda</taxon>
        <taxon>Digenea</taxon>
        <taxon>Plagiorchiida</taxon>
        <taxon>Troglotremata</taxon>
        <taxon>Troglotrematidae</taxon>
        <taxon>Paragonimus</taxon>
    </lineage>
</organism>
<feature type="compositionally biased region" description="Low complexity" evidence="1">
    <location>
        <begin position="169"/>
        <end position="180"/>
    </location>
</feature>
<keyword evidence="3" id="KW-1185">Reference proteome</keyword>
<name>A0A8S9Z971_9TREM</name>
<dbReference type="Proteomes" id="UP000822476">
    <property type="component" value="Unassembled WGS sequence"/>
</dbReference>
<feature type="compositionally biased region" description="Polar residues" evidence="1">
    <location>
        <begin position="421"/>
        <end position="431"/>
    </location>
</feature>
<feature type="compositionally biased region" description="Polar residues" evidence="1">
    <location>
        <begin position="230"/>
        <end position="246"/>
    </location>
</feature>
<evidence type="ECO:0000313" key="3">
    <source>
        <dbReference type="Proteomes" id="UP000822476"/>
    </source>
</evidence>
<feature type="region of interest" description="Disordered" evidence="1">
    <location>
        <begin position="415"/>
        <end position="444"/>
    </location>
</feature>
<feature type="compositionally biased region" description="Polar residues" evidence="1">
    <location>
        <begin position="198"/>
        <end position="215"/>
    </location>
</feature>
<accession>A0A8S9Z971</accession>
<dbReference type="EMBL" id="JTDE01000143">
    <property type="protein sequence ID" value="KAF7262186.1"/>
    <property type="molecule type" value="Genomic_DNA"/>
</dbReference>
<evidence type="ECO:0000256" key="1">
    <source>
        <dbReference type="SAM" id="MobiDB-lite"/>
    </source>
</evidence>
<feature type="region of interest" description="Disordered" evidence="1">
    <location>
        <begin position="158"/>
        <end position="186"/>
    </location>
</feature>
<proteinExistence type="predicted"/>
<evidence type="ECO:0000313" key="2">
    <source>
        <dbReference type="EMBL" id="KAF7262186.1"/>
    </source>
</evidence>
<sequence>MRLFRILNGQLYMNRNNNKRQGSAYSTQVTPSGNTPDNNVNDSRFGSNIQEKHVPFADGEQLQMNPCRQSSLIASLGVANRAGGGDPGVRTLHRLSSGTRKSSSETDDDTLYMPKISDLAKWQCTASRLGRLPSTPSLPGSWESENRLISRKRSELLPNKPNFQSQDCSVQQSLSSPQSQTGWSRKKPIQNLVGQIQQVSSAENPNKPHPNSNRNVTRRKCIVQERNRNPKPNQLAKTKRLQSVGSRQIMPLKRAGERQSAIDAVGIYAVKGANHISSTQFRSLSAYPTTNLKAPADETTERRKTVHKLIGKMSSLNSRPNPSRSLLVRSPNNRSNKNSKLATRTSGGLPALQAIPPIHRLNAQLPSWRTQSREADTSNSQTPGRNVVSYRAEKYGNYGEVSSNKNVLYNLKNTEEDKTADSSTVRLNPTHQADDSEKNLSDLDGETPEIIIGRWFDINDDYIAEVDPATFSRVFEGPECAYMLFYRNMGLPVPVNSASK</sequence>
<feature type="region of interest" description="Disordered" evidence="1">
    <location>
        <begin position="198"/>
        <end position="246"/>
    </location>
</feature>
<protein>
    <recommendedName>
        <fullName evidence="4">USP domain-containing protein</fullName>
    </recommendedName>
</protein>
<feature type="compositionally biased region" description="Low complexity" evidence="1">
    <location>
        <begin position="314"/>
        <end position="340"/>
    </location>
</feature>
<gene>
    <name evidence="2" type="ORF">EG68_00489</name>
</gene>
<comment type="caution">
    <text evidence="2">The sequence shown here is derived from an EMBL/GenBank/DDBJ whole genome shotgun (WGS) entry which is preliminary data.</text>
</comment>
<reference evidence="2" key="1">
    <citation type="submission" date="2019-07" db="EMBL/GenBank/DDBJ databases">
        <title>Annotation for the trematode Paragonimus miyazaki's.</title>
        <authorList>
            <person name="Choi Y.-J."/>
        </authorList>
    </citation>
    <scope>NUCLEOTIDE SEQUENCE</scope>
    <source>
        <strain evidence="2">Japan</strain>
    </source>
</reference>
<dbReference type="AlphaFoldDB" id="A0A8S9Z971"/>
<feature type="region of interest" description="Disordered" evidence="1">
    <location>
        <begin position="15"/>
        <end position="42"/>
    </location>
</feature>